<dbReference type="SUPFAM" id="SSF52172">
    <property type="entry name" value="CheY-like"/>
    <property type="match status" value="1"/>
</dbReference>
<name>A0A094K355_9GAMM</name>
<dbReference type="Proteomes" id="UP000029264">
    <property type="component" value="Unassembled WGS sequence"/>
</dbReference>
<evidence type="ECO:0000313" key="5">
    <source>
        <dbReference type="EMBL" id="KFZ39131.1"/>
    </source>
</evidence>
<dbReference type="STRING" id="1515746.HR45_01665"/>
<feature type="domain" description="HD-GYP" evidence="4">
    <location>
        <begin position="140"/>
        <end position="337"/>
    </location>
</feature>
<dbReference type="RefSeq" id="WP_037439020.1">
    <property type="nucleotide sequence ID" value="NZ_JPEO01000001.1"/>
</dbReference>
<dbReference type="InterPro" id="IPR006674">
    <property type="entry name" value="HD_domain"/>
</dbReference>
<feature type="domain" description="HD" evidence="3">
    <location>
        <begin position="162"/>
        <end position="286"/>
    </location>
</feature>
<feature type="modified residue" description="4-aspartylphosphate" evidence="1">
    <location>
        <position position="53"/>
    </location>
</feature>
<keyword evidence="6" id="KW-1185">Reference proteome</keyword>
<dbReference type="PANTHER" id="PTHR45228:SF5">
    <property type="entry name" value="CYCLIC DI-GMP PHOSPHODIESTERASE VC_1348-RELATED"/>
    <property type="match status" value="1"/>
</dbReference>
<proteinExistence type="predicted"/>
<dbReference type="AlphaFoldDB" id="A0A094K355"/>
<dbReference type="GO" id="GO:0000160">
    <property type="term" value="P:phosphorelay signal transduction system"/>
    <property type="evidence" value="ECO:0007669"/>
    <property type="project" value="InterPro"/>
</dbReference>
<dbReference type="PROSITE" id="PS50110">
    <property type="entry name" value="RESPONSE_REGULATORY"/>
    <property type="match status" value="1"/>
</dbReference>
<dbReference type="PANTHER" id="PTHR45228">
    <property type="entry name" value="CYCLIC DI-GMP PHOSPHODIESTERASE TM_0186-RELATED"/>
    <property type="match status" value="1"/>
</dbReference>
<dbReference type="Gene3D" id="1.10.3210.10">
    <property type="entry name" value="Hypothetical protein af1432"/>
    <property type="match status" value="1"/>
</dbReference>
<dbReference type="GO" id="GO:0008081">
    <property type="term" value="F:phosphoric diester hydrolase activity"/>
    <property type="evidence" value="ECO:0007669"/>
    <property type="project" value="UniProtKB-ARBA"/>
</dbReference>
<evidence type="ECO:0000259" key="2">
    <source>
        <dbReference type="PROSITE" id="PS50110"/>
    </source>
</evidence>
<evidence type="ECO:0000259" key="4">
    <source>
        <dbReference type="PROSITE" id="PS51832"/>
    </source>
</evidence>
<organism evidence="5 6">
    <name type="scientific">Shewanella mangrovi</name>
    <dbReference type="NCBI Taxonomy" id="1515746"/>
    <lineage>
        <taxon>Bacteria</taxon>
        <taxon>Pseudomonadati</taxon>
        <taxon>Pseudomonadota</taxon>
        <taxon>Gammaproteobacteria</taxon>
        <taxon>Alteromonadales</taxon>
        <taxon>Shewanellaceae</taxon>
        <taxon>Shewanella</taxon>
    </lineage>
</organism>
<protein>
    <submittedName>
        <fullName evidence="5">Chemotaxis protein CheY</fullName>
    </submittedName>
</protein>
<dbReference type="PROSITE" id="PS51832">
    <property type="entry name" value="HD_GYP"/>
    <property type="match status" value="1"/>
</dbReference>
<dbReference type="SMART" id="SM00448">
    <property type="entry name" value="REC"/>
    <property type="match status" value="1"/>
</dbReference>
<keyword evidence="1" id="KW-0597">Phosphoprotein</keyword>
<dbReference type="InterPro" id="IPR037522">
    <property type="entry name" value="HD_GYP_dom"/>
</dbReference>
<dbReference type="Gene3D" id="3.40.50.2300">
    <property type="match status" value="1"/>
</dbReference>
<evidence type="ECO:0000256" key="1">
    <source>
        <dbReference type="PROSITE-ProRule" id="PRU00169"/>
    </source>
</evidence>
<dbReference type="SMART" id="SM00471">
    <property type="entry name" value="HDc"/>
    <property type="match status" value="1"/>
</dbReference>
<dbReference type="InterPro" id="IPR001789">
    <property type="entry name" value="Sig_transdc_resp-reg_receiver"/>
</dbReference>
<dbReference type="EMBL" id="JPEO01000001">
    <property type="protein sequence ID" value="KFZ39131.1"/>
    <property type="molecule type" value="Genomic_DNA"/>
</dbReference>
<comment type="caution">
    <text evidence="5">The sequence shown here is derived from an EMBL/GenBank/DDBJ whole genome shotgun (WGS) entry which is preliminary data.</text>
</comment>
<sequence>MEKATVLVVDDTAENIDILVGILADDYRVKVAIDGPKALQLAQKSPPDIILLDVMMPGMSGYEVCQRLKQDPMTCAIPVIFVTAMTEEADEQLGFEIGGADYITKPISAAIVKARVRSQLNLYDQRRHLEQQVQERTSELQQTRFEIIKRLGRAAEYKDNETGTHVIRVSHFSKLLAQDAGLPDSFCDIIYNAAPMHDIGKIGTPDAILRKPGKLDGDEWKIMQLHVNIGAEIIGEHPDPLLQMSRRIALYHHERWDGGGYPEGLRAEQIPIEARIVAIADVFDALTSVRPYKKAWPVADAIKLLEEESGKHFDPHLVLCFKKILPQVEQIRLQYLDEE</sequence>
<gene>
    <name evidence="5" type="ORF">HR45_01665</name>
</gene>
<dbReference type="SUPFAM" id="SSF109604">
    <property type="entry name" value="HD-domain/PDEase-like"/>
    <property type="match status" value="1"/>
</dbReference>
<reference evidence="5 6" key="1">
    <citation type="submission" date="2014-06" db="EMBL/GenBank/DDBJ databases">
        <title>Shewanella sp. YQH10.</title>
        <authorList>
            <person name="Liu Y."/>
            <person name="Zeng R."/>
        </authorList>
    </citation>
    <scope>NUCLEOTIDE SEQUENCE [LARGE SCALE GENOMIC DNA]</scope>
    <source>
        <strain evidence="5 6">YQH10</strain>
    </source>
</reference>
<dbReference type="InterPro" id="IPR003607">
    <property type="entry name" value="HD/PDEase_dom"/>
</dbReference>
<dbReference type="InterPro" id="IPR011006">
    <property type="entry name" value="CheY-like_superfamily"/>
</dbReference>
<dbReference type="CDD" id="cd19920">
    <property type="entry name" value="REC_PA4781-like"/>
    <property type="match status" value="1"/>
</dbReference>
<dbReference type="Pfam" id="PF13487">
    <property type="entry name" value="HD_5"/>
    <property type="match status" value="1"/>
</dbReference>
<dbReference type="eggNOG" id="COG3437">
    <property type="taxonomic scope" value="Bacteria"/>
</dbReference>
<dbReference type="CDD" id="cd00077">
    <property type="entry name" value="HDc"/>
    <property type="match status" value="1"/>
</dbReference>
<evidence type="ECO:0000313" key="6">
    <source>
        <dbReference type="Proteomes" id="UP000029264"/>
    </source>
</evidence>
<dbReference type="Pfam" id="PF00072">
    <property type="entry name" value="Response_reg"/>
    <property type="match status" value="1"/>
</dbReference>
<feature type="domain" description="Response regulatory" evidence="2">
    <location>
        <begin position="5"/>
        <end position="120"/>
    </location>
</feature>
<evidence type="ECO:0000259" key="3">
    <source>
        <dbReference type="PROSITE" id="PS51831"/>
    </source>
</evidence>
<accession>A0A094K355</accession>
<dbReference type="OrthoDB" id="9802066at2"/>
<dbReference type="InterPro" id="IPR052020">
    <property type="entry name" value="Cyclic_di-GMP/3'3'-cGAMP_PDE"/>
</dbReference>
<dbReference type="PROSITE" id="PS51831">
    <property type="entry name" value="HD"/>
    <property type="match status" value="1"/>
</dbReference>